<dbReference type="Proteomes" id="UP000321635">
    <property type="component" value="Unassembled WGS sequence"/>
</dbReference>
<gene>
    <name evidence="1" type="ORF">ANI02nite_00390</name>
</gene>
<evidence type="ECO:0000313" key="2">
    <source>
        <dbReference type="Proteomes" id="UP000321635"/>
    </source>
</evidence>
<accession>A0A511X5G5</accession>
<sequence length="251" mass="27551">MQRKLGKLAPRHDARTYRLTPILNGRLIPIPASCDWSKGISYDMNGNDQYGDCADAARAAMVLTWTSRAQAPMRLTLAQVLADYAATTRPPFDPKTGANDNGTVLLDLLNHWCRDGLSRPGQTADYLTAYGALTPTDHDSVRRAIYALGGVYLGIQVPNYLMTLAGDWTYQPNADWSLAGGHCIAAVGFDDFGPRIFTWGGTRRMEWRLWDKIVDEAYGLVSKENWTNIPGLSPNGEALDALVAEMRASAA</sequence>
<dbReference type="RefSeq" id="WP_026396352.1">
    <property type="nucleotide sequence ID" value="NZ_AUBI01000001.1"/>
</dbReference>
<reference evidence="1 2" key="1">
    <citation type="submission" date="2019-07" db="EMBL/GenBank/DDBJ databases">
        <title>Whole genome shotgun sequence of Acetobacter nitrogenifigens NBRC 105050.</title>
        <authorList>
            <person name="Hosoyama A."/>
            <person name="Uohara A."/>
            <person name="Ohji S."/>
            <person name="Ichikawa N."/>
        </authorList>
    </citation>
    <scope>NUCLEOTIDE SEQUENCE [LARGE SCALE GENOMIC DNA]</scope>
    <source>
        <strain evidence="1 2">NBRC 105050</strain>
    </source>
</reference>
<dbReference type="AlphaFoldDB" id="A0A511X5G5"/>
<dbReference type="OrthoDB" id="7247547at2"/>
<name>A0A511X5G5_9PROT</name>
<comment type="caution">
    <text evidence="1">The sequence shown here is derived from an EMBL/GenBank/DDBJ whole genome shotgun (WGS) entry which is preliminary data.</text>
</comment>
<dbReference type="EMBL" id="BJYF01000001">
    <property type="protein sequence ID" value="GEN58155.1"/>
    <property type="molecule type" value="Genomic_DNA"/>
</dbReference>
<dbReference type="InterPro" id="IPR038765">
    <property type="entry name" value="Papain-like_cys_pep_sf"/>
</dbReference>
<dbReference type="Gene3D" id="3.90.70.10">
    <property type="entry name" value="Cysteine proteinases"/>
    <property type="match status" value="1"/>
</dbReference>
<organism evidence="1 2">
    <name type="scientific">Acetobacter nitrogenifigens DSM 23921 = NBRC 105050</name>
    <dbReference type="NCBI Taxonomy" id="1120919"/>
    <lineage>
        <taxon>Bacteria</taxon>
        <taxon>Pseudomonadati</taxon>
        <taxon>Pseudomonadota</taxon>
        <taxon>Alphaproteobacteria</taxon>
        <taxon>Acetobacterales</taxon>
        <taxon>Acetobacteraceae</taxon>
        <taxon>Acetobacter</taxon>
    </lineage>
</organism>
<proteinExistence type="predicted"/>
<evidence type="ECO:0000313" key="1">
    <source>
        <dbReference type="EMBL" id="GEN58155.1"/>
    </source>
</evidence>
<evidence type="ECO:0008006" key="3">
    <source>
        <dbReference type="Google" id="ProtNLM"/>
    </source>
</evidence>
<keyword evidence="2" id="KW-1185">Reference proteome</keyword>
<protein>
    <recommendedName>
        <fullName evidence="3">Peptidase C39-like domain-containing protein</fullName>
    </recommendedName>
</protein>
<dbReference type="SUPFAM" id="SSF54001">
    <property type="entry name" value="Cysteine proteinases"/>
    <property type="match status" value="1"/>
</dbReference>